<name>A0A1J5MT72_9BACT</name>
<dbReference type="OrthoDB" id="7067800at2"/>
<dbReference type="InterPro" id="IPR037175">
    <property type="entry name" value="KFase_sf"/>
</dbReference>
<dbReference type="RefSeq" id="WP_071545308.1">
    <property type="nucleotide sequence ID" value="NZ_LKAQ01000004.1"/>
</dbReference>
<dbReference type="InterPro" id="IPR007325">
    <property type="entry name" value="KFase/CYL"/>
</dbReference>
<sequence length="211" mass="22812">MQTIDLSHTIRTGMPVFPGDETPNVRRTHFVKKHGFAQTALTLTTHAGTHVDAAAHLFLDAPTLDGLGPDNFTGWGAVLDLTALTTPLIDQPALASLADIDSLDFALLHTGWDRHWNTDRYYRDFPTLTQTAARFLAGLGLKGVGVDTPSPDPVDSHDLPAHRILFDHGLTIVENLTRLGDLPSESFIFCCLPLKIADGEASPCRAVGIAL</sequence>
<dbReference type="GO" id="GO:0004061">
    <property type="term" value="F:arylformamidase activity"/>
    <property type="evidence" value="ECO:0007669"/>
    <property type="project" value="UniProtKB-EC"/>
</dbReference>
<dbReference type="GO" id="GO:0019441">
    <property type="term" value="P:L-tryptophan catabolic process to kynurenine"/>
    <property type="evidence" value="ECO:0007669"/>
    <property type="project" value="InterPro"/>
</dbReference>
<organism evidence="1 2">
    <name type="scientific">Pseudodesulfovibrio hydrargyri</name>
    <dbReference type="NCBI Taxonomy" id="2125990"/>
    <lineage>
        <taxon>Bacteria</taxon>
        <taxon>Pseudomonadati</taxon>
        <taxon>Thermodesulfobacteriota</taxon>
        <taxon>Desulfovibrionia</taxon>
        <taxon>Desulfovibrionales</taxon>
        <taxon>Desulfovibrionaceae</taxon>
    </lineage>
</organism>
<proteinExistence type="predicted"/>
<comment type="caution">
    <text evidence="1">The sequence shown here is derived from an EMBL/GenBank/DDBJ whole genome shotgun (WGS) entry which is preliminary data.</text>
</comment>
<gene>
    <name evidence="1" type="primary">kynB_1</name>
    <name evidence="1" type="ORF">BerOc1_01747</name>
</gene>
<protein>
    <submittedName>
        <fullName evidence="1">Kynurenine formamidase</fullName>
        <ecNumber evidence="1">3.5.1.9</ecNumber>
    </submittedName>
</protein>
<keyword evidence="2" id="KW-1185">Reference proteome</keyword>
<dbReference type="PANTHER" id="PTHR31118:SF12">
    <property type="entry name" value="CYCLASE-LIKE PROTEIN 2"/>
    <property type="match status" value="1"/>
</dbReference>
<keyword evidence="1" id="KW-0378">Hydrolase</keyword>
<dbReference type="SUPFAM" id="SSF102198">
    <property type="entry name" value="Putative cyclase"/>
    <property type="match status" value="1"/>
</dbReference>
<dbReference type="EMBL" id="LKAQ01000004">
    <property type="protein sequence ID" value="OIQ49822.1"/>
    <property type="molecule type" value="Genomic_DNA"/>
</dbReference>
<dbReference type="EC" id="3.5.1.9" evidence="1"/>
<dbReference type="Proteomes" id="UP000181901">
    <property type="component" value="Unassembled WGS sequence"/>
</dbReference>
<reference evidence="1 2" key="1">
    <citation type="submission" date="2015-09" db="EMBL/GenBank/DDBJ databases">
        <title>Genome of Desulfovibrio dechloracetivorans BerOc1, a mercury methylating strain isolated from highly hydrocarbons and metals contaminated coastal sediments.</title>
        <authorList>
            <person name="Goni Urriza M."/>
            <person name="Gassie C."/>
            <person name="Bouchez O."/>
            <person name="Klopp C."/>
            <person name="Ranchou-Peyruse A."/>
            <person name="Remy G."/>
        </authorList>
    </citation>
    <scope>NUCLEOTIDE SEQUENCE [LARGE SCALE GENOMIC DNA]</scope>
    <source>
        <strain evidence="1 2">BerOc1</strain>
    </source>
</reference>
<dbReference type="Gene3D" id="3.50.30.50">
    <property type="entry name" value="Putative cyclase"/>
    <property type="match status" value="1"/>
</dbReference>
<evidence type="ECO:0000313" key="2">
    <source>
        <dbReference type="Proteomes" id="UP000181901"/>
    </source>
</evidence>
<dbReference type="AlphaFoldDB" id="A0A1J5MT72"/>
<evidence type="ECO:0000313" key="1">
    <source>
        <dbReference type="EMBL" id="OIQ49822.1"/>
    </source>
</evidence>
<accession>A0A1J5MT72</accession>
<dbReference type="Pfam" id="PF04199">
    <property type="entry name" value="Cyclase"/>
    <property type="match status" value="1"/>
</dbReference>
<dbReference type="PANTHER" id="PTHR31118">
    <property type="entry name" value="CYCLASE-LIKE PROTEIN 2"/>
    <property type="match status" value="1"/>
</dbReference>